<proteinExistence type="predicted"/>
<dbReference type="CDD" id="cd13921">
    <property type="entry name" value="Amicyanin"/>
    <property type="match status" value="1"/>
</dbReference>
<evidence type="ECO:0000313" key="4">
    <source>
        <dbReference type="Proteomes" id="UP000253501"/>
    </source>
</evidence>
<reference evidence="3 4" key="1">
    <citation type="submission" date="2018-04" db="EMBL/GenBank/DDBJ databases">
        <title>Cupriavidus necator CR12 genome sequencing and assembly.</title>
        <authorList>
            <person name="Ben Fekih I."/>
            <person name="Mazhar H.S."/>
            <person name="Bello S.K."/>
            <person name="Rensing C."/>
        </authorList>
    </citation>
    <scope>NUCLEOTIDE SEQUENCE [LARGE SCALE GENOMIC DNA]</scope>
    <source>
        <strain evidence="3 4">CR12</strain>
    </source>
</reference>
<comment type="subcellular location">
    <subcellularLocation>
        <location evidence="1">Periplasm</location>
    </subcellularLocation>
</comment>
<dbReference type="InterPro" id="IPR052721">
    <property type="entry name" value="ET_Amicyanin"/>
</dbReference>
<dbReference type="PANTHER" id="PTHR36507">
    <property type="entry name" value="BLL1555 PROTEIN"/>
    <property type="match status" value="1"/>
</dbReference>
<protein>
    <submittedName>
        <fullName evidence="3">Copper-binding protein</fullName>
    </submittedName>
</protein>
<organism evidence="3 4">
    <name type="scientific">Cupriavidus necator</name>
    <name type="common">Alcaligenes eutrophus</name>
    <name type="synonym">Ralstonia eutropha</name>
    <dbReference type="NCBI Taxonomy" id="106590"/>
    <lineage>
        <taxon>Bacteria</taxon>
        <taxon>Pseudomonadati</taxon>
        <taxon>Pseudomonadota</taxon>
        <taxon>Betaproteobacteria</taxon>
        <taxon>Burkholderiales</taxon>
        <taxon>Burkholderiaceae</taxon>
        <taxon>Cupriavidus</taxon>
    </lineage>
</organism>
<feature type="domain" description="EfeO-type cupredoxin-like" evidence="2">
    <location>
        <begin position="16"/>
        <end position="95"/>
    </location>
</feature>
<dbReference type="InterPro" id="IPR028096">
    <property type="entry name" value="EfeO_Cupredoxin"/>
</dbReference>
<sequence length="105" mass="11012">MVAGSCTSWPALGRPATHTVLMDGTAYVPRTLAVRRGDVVVWVNKDPFPHTVTASGGGFDSKAIAPGKSWKYTARKTGVFPYTCTLHPTMTGTLSVGSNAKASGE</sequence>
<dbReference type="PANTHER" id="PTHR36507:SF1">
    <property type="entry name" value="BLL1555 PROTEIN"/>
    <property type="match status" value="1"/>
</dbReference>
<dbReference type="EMBL" id="QDHA01000103">
    <property type="protein sequence ID" value="RCJ04293.1"/>
    <property type="molecule type" value="Genomic_DNA"/>
</dbReference>
<dbReference type="Gene3D" id="2.60.40.420">
    <property type="entry name" value="Cupredoxins - blue copper proteins"/>
    <property type="match status" value="1"/>
</dbReference>
<dbReference type="Proteomes" id="UP000253501">
    <property type="component" value="Unassembled WGS sequence"/>
</dbReference>
<evidence type="ECO:0000313" key="3">
    <source>
        <dbReference type="EMBL" id="RCJ04293.1"/>
    </source>
</evidence>
<dbReference type="SUPFAM" id="SSF49503">
    <property type="entry name" value="Cupredoxins"/>
    <property type="match status" value="1"/>
</dbReference>
<dbReference type="GO" id="GO:0042597">
    <property type="term" value="C:periplasmic space"/>
    <property type="evidence" value="ECO:0007669"/>
    <property type="project" value="UniProtKB-SubCell"/>
</dbReference>
<dbReference type="Pfam" id="PF13473">
    <property type="entry name" value="Cupredoxin_1"/>
    <property type="match status" value="1"/>
</dbReference>
<dbReference type="InterPro" id="IPR035668">
    <property type="entry name" value="Amicyanin"/>
</dbReference>
<dbReference type="InterPro" id="IPR008972">
    <property type="entry name" value="Cupredoxin"/>
</dbReference>
<dbReference type="RefSeq" id="WP_114135573.1">
    <property type="nucleotide sequence ID" value="NZ_QDHA01000103.1"/>
</dbReference>
<comment type="caution">
    <text evidence="3">The sequence shown here is derived from an EMBL/GenBank/DDBJ whole genome shotgun (WGS) entry which is preliminary data.</text>
</comment>
<evidence type="ECO:0000259" key="2">
    <source>
        <dbReference type="Pfam" id="PF13473"/>
    </source>
</evidence>
<gene>
    <name evidence="3" type="ORF">DDK22_32825</name>
</gene>
<name>A0A367P9V0_CUPNE</name>
<accession>A0A367P9V0</accession>
<evidence type="ECO:0000256" key="1">
    <source>
        <dbReference type="ARBA" id="ARBA00004418"/>
    </source>
</evidence>
<dbReference type="AlphaFoldDB" id="A0A367P9V0"/>